<feature type="region of interest" description="Disordered" evidence="1">
    <location>
        <begin position="1701"/>
        <end position="1786"/>
    </location>
</feature>
<evidence type="ECO:0000313" key="4">
    <source>
        <dbReference type="EMBL" id="CAI3972725.1"/>
    </source>
</evidence>
<name>A0A9P1FFF8_9DINO</name>
<evidence type="ECO:0000313" key="5">
    <source>
        <dbReference type="EMBL" id="CAL4760037.1"/>
    </source>
</evidence>
<dbReference type="SUPFAM" id="SSF56219">
    <property type="entry name" value="DNase I-like"/>
    <property type="match status" value="1"/>
</dbReference>
<sequence>MLSTSLKSHSQYNHVITGAPLPARINTNDVGQYSGVATVTRVPARALCANWPPDLFETGRVQITGSFINQVWVTGAVMYGYPQGKVHQNALSRSSAMLNFLIDHLTNVATGPRYLCGDLNHEPAQLPVLNRLQELGWREVQDLECLHTGTQPQPTCKGCTRKDMLWISPELVSSFQTVVVDHDHFADHSVLRAFFKVDGAFAHRYLWPMPKPVPWATVPPLDQPLDFSTGPPTDQYKELWSAKEKQAKSHLADKDFQMQGRGQRTQPLLRKGWAAPPRKGRSCDFQPAFHGHSVQHSRWLRQLRRMHNYHRWALTHHGTATGDQLLHGCMLWRSIIKAPGFPNSFQEWWLSRQCIGLQDPGFVPVHPPSADAACQLCEAFLGEVRALERTLNAAKSAARVSAHKRNANLIYQDTKRPMPEPVTSLLVLKKAKVTELRPEDSAVLVDPPAPFDAQVPVVIDSTPATIIHAAEDTLYLNDMSKIQVGQQVTQTQPLGALEDVFAAFHEQWKQRWCKHDDVPHSHWERLVAFARAHMPSQRLAPVTITPELLRAEVAAKKARAATGLDGVSRSDIIQSDHNTLQSLCHLYNRAGSDGSWPIQMVTGSVASLAKREGAASTQDYRPITNFSMVYRAFSSLHARSLLDQASQWCHADIYGNRKHHQTSQLWRVLVTSIQQAYDQNQCLSGLTADIEKCFNCLPRYPIIAAAVQAGTPMTTMTAWCGALSAMTRRFKVRDSFSGGFTTSTGLAEGCALSCYGMLLMDDLMHRFVAAQYPQLRVLSFVDNWDFLTWNAQAATQQLDALLEFAALADLTVDRQKTYAWSTSAEVRASLRAQGIPVRHAAKDLGAHVAFSRQHTNSTVTGRLEALGQFWPQLKNSKAGYKAKLRALRTVAWPRGLYAVESAPISDSTWLAQRRHANQALGMDKPGVNPLLLLGLVEAYADPEFVALIRTVGETRLNCPLDFWASDLFPLANGLLHSPPSSPAAVLLGRIQKIGIAVVPTGHWQDRIGLFHPGQINFAELCHRLQWQWNQWVATSVQHRKDFHGLAMVDVTTTRQALAHFAIDEQSMLRLSLAGGLFTQDAHVHWNEGDGTCKWCGQPDSLRHRYYACPNTLNLRTKLAPDVVQHLGLLPDALVLRGWALSPPTHLAWLRLLDAVPCKVPSLVGCFRGGVLNEVFTDGSCLWQADPAIRVASWGAVLAEPCAPSWDFQHGGVLGAGHVPGLCQTAYRGELFALAVVLHHAALGTYRVKIYCDCLGVVNKYHRLTSGKTALKPNSASADLWQWVMASYAALGADNVEVQKIPAHRKLLQARSRVEVWQTWYNNLVDGVAKHANLDRSAEFWDLWQEHVRQTFAARKLHNQVCALHVAVARRSVQTDSQTTLDEMPVQRERPTRSFPMQFQIDACGGDIPLQFATEYGAGLAHRIGRWWRHRTTGSDAGEVRWITIAHLYVDYQLTFGCPGPVKSGRQWMDALTRPYMDPERNPFLVRLKWFRRCLKVFLKLTGQKVGMAACRAEGDSIQSFVNSASVRWSSYSWRGSEHWIAMELAGPCTRGSKPLQALPLARRQPRYALPGDDVSSHRTDDLSCTACADFGSKGVEVEELTTTLRRQLSRGPRPRPASLILGVPEIGAIQSYFQLMLSSLLAVLWTTHAATIDHEHRAVHVDARGSAASLAQWEELAAPEGPPAELPISMHDWKGPRVNLPKDLRLYRGPTGPKGPAGPQGYTGPPGPIGPKGPPGGVKRGPAGPPGNQGPHGPPGPMGPKGPQGPRGPAGPDFDSDKLGDEMIDKAKDLLRQVDTLNQQSDEAAAMLVEEMKETPGTCGNFPWPRKGQT</sequence>
<organism evidence="4">
    <name type="scientific">Cladocopium goreaui</name>
    <dbReference type="NCBI Taxonomy" id="2562237"/>
    <lineage>
        <taxon>Eukaryota</taxon>
        <taxon>Sar</taxon>
        <taxon>Alveolata</taxon>
        <taxon>Dinophyceae</taxon>
        <taxon>Suessiales</taxon>
        <taxon>Symbiodiniaceae</taxon>
        <taxon>Cladocopium</taxon>
    </lineage>
</organism>
<feature type="compositionally biased region" description="Pro residues" evidence="1">
    <location>
        <begin position="1725"/>
        <end position="1734"/>
    </location>
</feature>
<feature type="domain" description="RNase H type-1" evidence="3">
    <location>
        <begin position="1168"/>
        <end position="1333"/>
    </location>
</feature>
<dbReference type="EMBL" id="CAMXCT020000030">
    <property type="protein sequence ID" value="CAL1126100.1"/>
    <property type="molecule type" value="Genomic_DNA"/>
</dbReference>
<dbReference type="Pfam" id="PF00078">
    <property type="entry name" value="RVT_1"/>
    <property type="match status" value="1"/>
</dbReference>
<accession>A0A9P1FFF8</accession>
<dbReference type="PANTHER" id="PTHR24637">
    <property type="entry name" value="COLLAGEN"/>
    <property type="match status" value="1"/>
</dbReference>
<evidence type="ECO:0000256" key="1">
    <source>
        <dbReference type="SAM" id="MobiDB-lite"/>
    </source>
</evidence>
<dbReference type="GO" id="GO:0004523">
    <property type="term" value="F:RNA-DNA hybrid ribonuclease activity"/>
    <property type="evidence" value="ECO:0007669"/>
    <property type="project" value="InterPro"/>
</dbReference>
<dbReference type="GO" id="GO:0003676">
    <property type="term" value="F:nucleic acid binding"/>
    <property type="evidence" value="ECO:0007669"/>
    <property type="project" value="InterPro"/>
</dbReference>
<evidence type="ECO:0000259" key="2">
    <source>
        <dbReference type="PROSITE" id="PS50878"/>
    </source>
</evidence>
<protein>
    <submittedName>
        <fullName evidence="5">Circumsporozoite protein (CS) [Cleaved into: Circumsporozoite protein C-terminus]</fullName>
    </submittedName>
</protein>
<reference evidence="4" key="1">
    <citation type="submission" date="2022-10" db="EMBL/GenBank/DDBJ databases">
        <authorList>
            <person name="Chen Y."/>
            <person name="Dougan E. K."/>
            <person name="Chan C."/>
            <person name="Rhodes N."/>
            <person name="Thang M."/>
        </authorList>
    </citation>
    <scope>NUCLEOTIDE SEQUENCE</scope>
</reference>
<dbReference type="Pfam" id="PF00075">
    <property type="entry name" value="RNase_H"/>
    <property type="match status" value="1"/>
</dbReference>
<evidence type="ECO:0000259" key="3">
    <source>
        <dbReference type="PROSITE" id="PS50879"/>
    </source>
</evidence>
<feature type="domain" description="Reverse transcriptase" evidence="2">
    <location>
        <begin position="589"/>
        <end position="837"/>
    </location>
</feature>
<proteinExistence type="predicted"/>
<dbReference type="InterPro" id="IPR036397">
    <property type="entry name" value="RNaseH_sf"/>
</dbReference>
<feature type="compositionally biased region" description="Basic and acidic residues" evidence="1">
    <location>
        <begin position="1775"/>
        <end position="1786"/>
    </location>
</feature>
<dbReference type="SUPFAM" id="SSF53098">
    <property type="entry name" value="Ribonuclease H-like"/>
    <property type="match status" value="1"/>
</dbReference>
<evidence type="ECO:0000313" key="6">
    <source>
        <dbReference type="Proteomes" id="UP001152797"/>
    </source>
</evidence>
<dbReference type="PANTHER" id="PTHR24637:SF428">
    <property type="entry name" value="SCAVENGER RECEPTOR CLASS A MEMBER 3"/>
    <property type="match status" value="1"/>
</dbReference>
<dbReference type="InterPro" id="IPR036691">
    <property type="entry name" value="Endo/exonu/phosph_ase_sf"/>
</dbReference>
<dbReference type="EMBL" id="CAMXCT010000030">
    <property type="protein sequence ID" value="CAI3972725.1"/>
    <property type="molecule type" value="Genomic_DNA"/>
</dbReference>
<dbReference type="PROSITE" id="PS50878">
    <property type="entry name" value="RT_POL"/>
    <property type="match status" value="1"/>
</dbReference>
<dbReference type="Gene3D" id="3.30.420.10">
    <property type="entry name" value="Ribonuclease H-like superfamily/Ribonuclease H"/>
    <property type="match status" value="1"/>
</dbReference>
<dbReference type="InterPro" id="IPR002156">
    <property type="entry name" value="RNaseH_domain"/>
</dbReference>
<dbReference type="Proteomes" id="UP001152797">
    <property type="component" value="Unassembled WGS sequence"/>
</dbReference>
<dbReference type="Gene3D" id="3.60.10.10">
    <property type="entry name" value="Endonuclease/exonuclease/phosphatase"/>
    <property type="match status" value="1"/>
</dbReference>
<dbReference type="InterPro" id="IPR000477">
    <property type="entry name" value="RT_dom"/>
</dbReference>
<reference evidence="5 6" key="2">
    <citation type="submission" date="2024-05" db="EMBL/GenBank/DDBJ databases">
        <authorList>
            <person name="Chen Y."/>
            <person name="Shah S."/>
            <person name="Dougan E. K."/>
            <person name="Thang M."/>
            <person name="Chan C."/>
        </authorList>
    </citation>
    <scope>NUCLEOTIDE SEQUENCE [LARGE SCALE GENOMIC DNA]</scope>
</reference>
<dbReference type="InterPro" id="IPR012337">
    <property type="entry name" value="RNaseH-like_sf"/>
</dbReference>
<comment type="caution">
    <text evidence="4">The sequence shown here is derived from an EMBL/GenBank/DDBJ whole genome shotgun (WGS) entry which is preliminary data.</text>
</comment>
<dbReference type="PROSITE" id="PS50879">
    <property type="entry name" value="RNASE_H_1"/>
    <property type="match status" value="1"/>
</dbReference>
<gene>
    <name evidence="4" type="ORF">C1SCF055_LOCUS1285</name>
</gene>
<dbReference type="EMBL" id="CAMXCT030000030">
    <property type="protein sequence ID" value="CAL4760037.1"/>
    <property type="molecule type" value="Genomic_DNA"/>
</dbReference>
<keyword evidence="6" id="KW-1185">Reference proteome</keyword>